<dbReference type="PANTHER" id="PTHR30627:SF24">
    <property type="entry name" value="PENICILLIN-BINDING PROTEIN 4B"/>
    <property type="match status" value="1"/>
</dbReference>
<dbReference type="EMBL" id="CP050804">
    <property type="protein sequence ID" value="QJC21143.1"/>
    <property type="molecule type" value="Genomic_DNA"/>
</dbReference>
<dbReference type="PANTHER" id="PTHR30627">
    <property type="entry name" value="PEPTIDOGLYCAN D,D-TRANSPEPTIDASE"/>
    <property type="match status" value="1"/>
</dbReference>
<sequence length="481" mass="50800">MNLAIKKLSAIIIVMFVTLMSAVTYIQFFAAPSLNADARNVRTLWREYGTDRGPIIVAGQPVVTSEAYNDEYKFLRTYHQPELYAAITGYFSTTFNSMTGLEREENSVLGGSDSTLFTQRIEQLITGRQPQGGAVSLTIDPQVQQAAWDALGDQRGAVVAIEPATGKILALVSKPTYDPNLLAARDGASANDSWNNLNNDPRRPLINRALGGDLYPPGSVFKIVTAAAMIENLGLTADSLVDAPASFTPPGTTHEIFNPYKQQCGDGSGQVPFATAVAESCNTPFAIGGTQVGAEKMVAMATAFGFNQDLTVPLAVTPSKFPYPDDTAALAMDSFGQRDVNVSPLQMAMVSAAVANHGTLMKPYLVDQTMTADLGVLSETQPTQFSTPISSTTADILRSMMIGVVNNGTGANAGLSNVQIAGKTGTAEIGSDGEAHAWFIGFDATESPKVALAVLVESGQSGAKVAAPIAKEVFNAVVNRD</sequence>
<dbReference type="GO" id="GO:0005886">
    <property type="term" value="C:plasma membrane"/>
    <property type="evidence" value="ECO:0007669"/>
    <property type="project" value="TreeGrafter"/>
</dbReference>
<dbReference type="GO" id="GO:0008658">
    <property type="term" value="F:penicillin binding"/>
    <property type="evidence" value="ECO:0007669"/>
    <property type="project" value="InterPro"/>
</dbReference>
<dbReference type="SUPFAM" id="SSF56601">
    <property type="entry name" value="beta-lactamase/transpeptidase-like"/>
    <property type="match status" value="1"/>
</dbReference>
<dbReference type="AlphaFoldDB" id="A0A6H2EJJ8"/>
<dbReference type="InterPro" id="IPR050515">
    <property type="entry name" value="Beta-lactam/transpept"/>
</dbReference>
<evidence type="ECO:0000313" key="4">
    <source>
        <dbReference type="EMBL" id="QJC21143.1"/>
    </source>
</evidence>
<evidence type="ECO:0000256" key="1">
    <source>
        <dbReference type="SAM" id="Phobius"/>
    </source>
</evidence>
<dbReference type="KEGG" id="arca:HC352_00485"/>
<dbReference type="RefSeq" id="WP_168917085.1">
    <property type="nucleotide sequence ID" value="NZ_CP050804.1"/>
</dbReference>
<dbReference type="Gene3D" id="3.90.1310.10">
    <property type="entry name" value="Penicillin-binding protein 2a (Domain 2)"/>
    <property type="match status" value="1"/>
</dbReference>
<dbReference type="InterPro" id="IPR054120">
    <property type="entry name" value="PBPA_dimer"/>
</dbReference>
<feature type="domain" description="Penicillin binding protein A dimerisation" evidence="3">
    <location>
        <begin position="52"/>
        <end position="135"/>
    </location>
</feature>
<dbReference type="Pfam" id="PF00905">
    <property type="entry name" value="Transpeptidase"/>
    <property type="match status" value="1"/>
</dbReference>
<keyword evidence="5" id="KW-1185">Reference proteome</keyword>
<evidence type="ECO:0000313" key="5">
    <source>
        <dbReference type="Proteomes" id="UP000502298"/>
    </source>
</evidence>
<dbReference type="GO" id="GO:0071972">
    <property type="term" value="F:peptidoglycan L,D-transpeptidase activity"/>
    <property type="evidence" value="ECO:0007669"/>
    <property type="project" value="TreeGrafter"/>
</dbReference>
<protein>
    <submittedName>
        <fullName evidence="4">Penicillin-binding protein</fullName>
    </submittedName>
</protein>
<keyword evidence="1" id="KW-1133">Transmembrane helix</keyword>
<dbReference type="GO" id="GO:0071555">
    <property type="term" value="P:cell wall organization"/>
    <property type="evidence" value="ECO:0007669"/>
    <property type="project" value="TreeGrafter"/>
</dbReference>
<keyword evidence="1" id="KW-0472">Membrane</keyword>
<reference evidence="4 5" key="1">
    <citation type="submission" date="2020-03" db="EMBL/GenBank/DDBJ databases">
        <title>Complete genome of Arcanobacterium buesumensis sp. nov. strain 2701.</title>
        <authorList>
            <person name="Borowiak M."/>
            <person name="Alssahen M."/>
            <person name="Laemmler C."/>
            <person name="Malorny B."/>
            <person name="Hassan A."/>
            <person name="Prenger-Berninghoff E."/>
            <person name="Ploetz M."/>
            <person name="Abdulmawjood A."/>
        </authorList>
    </citation>
    <scope>NUCLEOTIDE SEQUENCE [LARGE SCALE GENOMIC DNA]</scope>
    <source>
        <strain evidence="4 5">2701</strain>
    </source>
</reference>
<gene>
    <name evidence="4" type="ORF">HC352_00485</name>
</gene>
<dbReference type="InterPro" id="IPR001460">
    <property type="entry name" value="PCN-bd_Tpept"/>
</dbReference>
<dbReference type="Proteomes" id="UP000502298">
    <property type="component" value="Chromosome"/>
</dbReference>
<proteinExistence type="predicted"/>
<evidence type="ECO:0000259" key="3">
    <source>
        <dbReference type="Pfam" id="PF21922"/>
    </source>
</evidence>
<organism evidence="4 5">
    <name type="scientific">Arcanobacterium buesumense</name>
    <dbReference type="NCBI Taxonomy" id="2722751"/>
    <lineage>
        <taxon>Bacteria</taxon>
        <taxon>Bacillati</taxon>
        <taxon>Actinomycetota</taxon>
        <taxon>Actinomycetes</taxon>
        <taxon>Actinomycetales</taxon>
        <taxon>Actinomycetaceae</taxon>
        <taxon>Arcanobacterium</taxon>
    </lineage>
</organism>
<feature type="transmembrane region" description="Helical" evidence="1">
    <location>
        <begin position="12"/>
        <end position="30"/>
    </location>
</feature>
<evidence type="ECO:0000259" key="2">
    <source>
        <dbReference type="Pfam" id="PF00905"/>
    </source>
</evidence>
<dbReference type="Pfam" id="PF21922">
    <property type="entry name" value="PBP_dimer_2"/>
    <property type="match status" value="1"/>
</dbReference>
<name>A0A6H2EJJ8_9ACTO</name>
<dbReference type="Gene3D" id="3.40.710.10">
    <property type="entry name" value="DD-peptidase/beta-lactamase superfamily"/>
    <property type="match status" value="1"/>
</dbReference>
<accession>A0A6H2EJJ8</accession>
<feature type="domain" description="Penicillin-binding protein transpeptidase" evidence="2">
    <location>
        <begin position="156"/>
        <end position="474"/>
    </location>
</feature>
<dbReference type="InterPro" id="IPR012338">
    <property type="entry name" value="Beta-lactam/transpept-like"/>
</dbReference>
<keyword evidence="1" id="KW-0812">Transmembrane</keyword>